<dbReference type="InterPro" id="IPR006130">
    <property type="entry name" value="Asp/Orn_carbamoylTrfase"/>
</dbReference>
<dbReference type="Gene3D" id="3.40.50.1370">
    <property type="entry name" value="Aspartate/ornithine carbamoyltransferase"/>
    <property type="match status" value="2"/>
</dbReference>
<protein>
    <recommendedName>
        <fullName evidence="2 5">Ornithine carbamoyltransferase</fullName>
        <ecNumber evidence="2 5">2.1.3.3</ecNumber>
    </recommendedName>
</protein>
<dbReference type="PANTHER" id="PTHR45753">
    <property type="entry name" value="ORNITHINE CARBAMOYLTRANSFERASE, MITOCHONDRIAL"/>
    <property type="match status" value="1"/>
</dbReference>
<reference evidence="9 10" key="1">
    <citation type="submission" date="2019-02" db="EMBL/GenBank/DDBJ databases">
        <title>Deep-cultivation of Planctomycetes and their phenomic and genomic characterization uncovers novel biology.</title>
        <authorList>
            <person name="Wiegand S."/>
            <person name="Jogler M."/>
            <person name="Boedeker C."/>
            <person name="Pinto D."/>
            <person name="Vollmers J."/>
            <person name="Rivas-Marin E."/>
            <person name="Kohn T."/>
            <person name="Peeters S.H."/>
            <person name="Heuer A."/>
            <person name="Rast P."/>
            <person name="Oberbeckmann S."/>
            <person name="Bunk B."/>
            <person name="Jeske O."/>
            <person name="Meyerdierks A."/>
            <person name="Storesund J.E."/>
            <person name="Kallscheuer N."/>
            <person name="Luecker S."/>
            <person name="Lage O.M."/>
            <person name="Pohl T."/>
            <person name="Merkel B.J."/>
            <person name="Hornburger P."/>
            <person name="Mueller R.-W."/>
            <person name="Bruemmer F."/>
            <person name="Labrenz M."/>
            <person name="Spormann A.M."/>
            <person name="Op Den Camp H."/>
            <person name="Overmann J."/>
            <person name="Amann R."/>
            <person name="Jetten M.S.M."/>
            <person name="Mascher T."/>
            <person name="Medema M.H."/>
            <person name="Devos D.P."/>
            <person name="Kaster A.-K."/>
            <person name="Ovreas L."/>
            <person name="Rohde M."/>
            <person name="Galperin M.Y."/>
            <person name="Jogler C."/>
        </authorList>
    </citation>
    <scope>NUCLEOTIDE SEQUENCE [LARGE SCALE GENOMIC DNA]</scope>
    <source>
        <strain evidence="9 10">Pla52o</strain>
    </source>
</reference>
<dbReference type="PRINTS" id="PR00100">
    <property type="entry name" value="AOTCASE"/>
</dbReference>
<dbReference type="PANTHER" id="PTHR45753:SF3">
    <property type="entry name" value="ORNITHINE TRANSCARBAMYLASE, MITOCHONDRIAL"/>
    <property type="match status" value="1"/>
</dbReference>
<dbReference type="GO" id="GO:0042450">
    <property type="term" value="P:L-arginine biosynthetic process via ornithine"/>
    <property type="evidence" value="ECO:0007669"/>
    <property type="project" value="UniProtKB-UniRule"/>
</dbReference>
<evidence type="ECO:0000256" key="3">
    <source>
        <dbReference type="ARBA" id="ARBA00022679"/>
    </source>
</evidence>
<proteinExistence type="inferred from homology"/>
<feature type="domain" description="Aspartate/ornithine carbamoyltransferase carbamoyl-P binding" evidence="8">
    <location>
        <begin position="2"/>
        <end position="141"/>
    </location>
</feature>
<keyword evidence="10" id="KW-1185">Reference proteome</keyword>
<dbReference type="NCBIfam" id="NF001986">
    <property type="entry name" value="PRK00779.1"/>
    <property type="match status" value="1"/>
</dbReference>
<dbReference type="InterPro" id="IPR002292">
    <property type="entry name" value="Orn/put_carbamltrans"/>
</dbReference>
<dbReference type="EMBL" id="SJPT01000003">
    <property type="protein sequence ID" value="TWU23939.1"/>
    <property type="molecule type" value="Genomic_DNA"/>
</dbReference>
<dbReference type="GO" id="GO:0004585">
    <property type="term" value="F:ornithine carbamoyltransferase activity"/>
    <property type="evidence" value="ECO:0007669"/>
    <property type="project" value="UniProtKB-UniRule"/>
</dbReference>
<evidence type="ECO:0000313" key="9">
    <source>
        <dbReference type="EMBL" id="TWU23939.1"/>
    </source>
</evidence>
<sequence length="316" mass="35150">MQHLRSLFDIEVHELQRILAASLSLKQRLAAGERPPILERRVIALLFQKPSLRTRVSFETGMAQLGGTSLFLGEEVGWGKRESPVDFTKVLGQFVDAVVCRAKKHEHVELLAGFNAMPVINGLTDLCHPCQAMADVLTVRESLGGYKDKHIVFVGDGNNVAQSVALCTAMLDMRFTLVCPPGYEMDSDWLRRIADRYPKAIIESATDPHRAVADADAIYTDVWTSMGQEAEMAARRAAFANFQVNEQLMASAPSHARVLHCLPAVRGEEITDAVIDSKQSDVIRQAGNRMHAQKGLLVWLLNRKWIDDHVQVDQSL</sequence>
<evidence type="ECO:0000256" key="5">
    <source>
        <dbReference type="NCBIfam" id="TIGR00658"/>
    </source>
</evidence>
<evidence type="ECO:0000259" key="8">
    <source>
        <dbReference type="Pfam" id="PF02729"/>
    </source>
</evidence>
<keyword evidence="3 6" id="KW-0808">Transferase</keyword>
<comment type="caution">
    <text evidence="9">The sequence shown here is derived from an EMBL/GenBank/DDBJ whole genome shotgun (WGS) entry which is preliminary data.</text>
</comment>
<comment type="similarity">
    <text evidence="1">Belongs to the aspartate/ornithine carbamoyltransferase superfamily. OTCase family.</text>
</comment>
<dbReference type="PRINTS" id="PR00102">
    <property type="entry name" value="OTCASE"/>
</dbReference>
<evidence type="ECO:0000259" key="7">
    <source>
        <dbReference type="Pfam" id="PF00185"/>
    </source>
</evidence>
<organism evidence="9 10">
    <name type="scientific">Novipirellula galeiformis</name>
    <dbReference type="NCBI Taxonomy" id="2528004"/>
    <lineage>
        <taxon>Bacteria</taxon>
        <taxon>Pseudomonadati</taxon>
        <taxon>Planctomycetota</taxon>
        <taxon>Planctomycetia</taxon>
        <taxon>Pirellulales</taxon>
        <taxon>Pirellulaceae</taxon>
        <taxon>Novipirellula</taxon>
    </lineage>
</organism>
<dbReference type="EC" id="2.1.3.3" evidence="2 5"/>
<evidence type="ECO:0000256" key="6">
    <source>
        <dbReference type="RuleBase" id="RU003634"/>
    </source>
</evidence>
<comment type="catalytic activity">
    <reaction evidence="4">
        <text>carbamoyl phosphate + L-ornithine = L-citrulline + phosphate + H(+)</text>
        <dbReference type="Rhea" id="RHEA:19513"/>
        <dbReference type="ChEBI" id="CHEBI:15378"/>
        <dbReference type="ChEBI" id="CHEBI:43474"/>
        <dbReference type="ChEBI" id="CHEBI:46911"/>
        <dbReference type="ChEBI" id="CHEBI:57743"/>
        <dbReference type="ChEBI" id="CHEBI:58228"/>
        <dbReference type="EC" id="2.1.3.3"/>
    </reaction>
</comment>
<dbReference type="GO" id="GO:0016597">
    <property type="term" value="F:amino acid binding"/>
    <property type="evidence" value="ECO:0007669"/>
    <property type="project" value="InterPro"/>
</dbReference>
<feature type="domain" description="Aspartate/ornithine carbamoyltransferase Asp/Orn-binding" evidence="7">
    <location>
        <begin position="148"/>
        <end position="300"/>
    </location>
</feature>
<dbReference type="InterPro" id="IPR006132">
    <property type="entry name" value="Asp/Orn_carbamoyltranf_P-bd"/>
</dbReference>
<dbReference type="InterPro" id="IPR006131">
    <property type="entry name" value="Asp_carbamoyltransf_Asp/Orn-bd"/>
</dbReference>
<evidence type="ECO:0000313" key="10">
    <source>
        <dbReference type="Proteomes" id="UP000316304"/>
    </source>
</evidence>
<evidence type="ECO:0000256" key="1">
    <source>
        <dbReference type="ARBA" id="ARBA00007805"/>
    </source>
</evidence>
<dbReference type="FunFam" id="3.40.50.1370:FF:000008">
    <property type="entry name" value="Ornithine carbamoyltransferase"/>
    <property type="match status" value="1"/>
</dbReference>
<dbReference type="AlphaFoldDB" id="A0A5C6CM68"/>
<name>A0A5C6CM68_9BACT</name>
<evidence type="ECO:0000256" key="2">
    <source>
        <dbReference type="ARBA" id="ARBA00013007"/>
    </source>
</evidence>
<dbReference type="Proteomes" id="UP000316304">
    <property type="component" value="Unassembled WGS sequence"/>
</dbReference>
<dbReference type="GO" id="GO:0019240">
    <property type="term" value="P:citrulline biosynthetic process"/>
    <property type="evidence" value="ECO:0007669"/>
    <property type="project" value="TreeGrafter"/>
</dbReference>
<gene>
    <name evidence="9" type="primary">argF</name>
    <name evidence="9" type="ORF">Pla52o_18620</name>
</gene>
<dbReference type="NCBIfam" id="TIGR00658">
    <property type="entry name" value="orni_carb_tr"/>
    <property type="match status" value="1"/>
</dbReference>
<dbReference type="SUPFAM" id="SSF53671">
    <property type="entry name" value="Aspartate/ornithine carbamoyltransferase"/>
    <property type="match status" value="1"/>
</dbReference>
<dbReference type="Pfam" id="PF00185">
    <property type="entry name" value="OTCace"/>
    <property type="match status" value="1"/>
</dbReference>
<dbReference type="Pfam" id="PF02729">
    <property type="entry name" value="OTCace_N"/>
    <property type="match status" value="1"/>
</dbReference>
<accession>A0A5C6CM68</accession>
<evidence type="ECO:0000256" key="4">
    <source>
        <dbReference type="ARBA" id="ARBA00048772"/>
    </source>
</evidence>
<dbReference type="RefSeq" id="WP_146594221.1">
    <property type="nucleotide sequence ID" value="NZ_SJPT01000003.1"/>
</dbReference>
<dbReference type="InterPro" id="IPR036901">
    <property type="entry name" value="Asp/Orn_carbamoylTrfase_sf"/>
</dbReference>
<dbReference type="OrthoDB" id="9802587at2"/>